<dbReference type="Gene3D" id="3.40.710.10">
    <property type="entry name" value="DD-peptidase/beta-lactamase superfamily"/>
    <property type="match status" value="1"/>
</dbReference>
<protein>
    <submittedName>
        <fullName evidence="6">Serine hydrolase</fullName>
    </submittedName>
</protein>
<evidence type="ECO:0000256" key="1">
    <source>
        <dbReference type="ARBA" id="ARBA00004370"/>
    </source>
</evidence>
<feature type="domain" description="Beta-lactamase-related" evidence="5">
    <location>
        <begin position="105"/>
        <end position="469"/>
    </location>
</feature>
<dbReference type="PANTHER" id="PTHR46825">
    <property type="entry name" value="D-ALANYL-D-ALANINE-CARBOXYPEPTIDASE/ENDOPEPTIDASE AMPH"/>
    <property type="match status" value="1"/>
</dbReference>
<sequence>MYQRYQPRLRVILLCCSCVFLSVCFKESVAQDYTIGKKVDLFKQILADYCDTSFFGTVYVTSGDDVVYEANCGPRNIPSHTQFKKIAELHNIDPSTLGAKYQVGLNTSDSKYRIGSNTKEFTAALLQKALSQKKIKTKTIGDYLSWFPNNACKDITLHNLLTMSSGIDNYSDNPEVYLNWGVRPYPGEPGLNLNGPEAFSNRFCTCEKQGGVPSFTPGSKFEYSNCNYYLIGNIIEQLNAKKQGDIPSKYYFGNILKRKILDKLKMHDSGTFNAVGVYENMTTGYVYKDNQFLPIAAGRLPVTDGPEPYQDILESPYSNPMVLYAAGNMYSTVKDMHRWDKGLRDGLILKRKQQDIAFTPYQKADNEVQDDKECQAAQDGDEPQDPKSDSVSQCEYFGYGWFINYIPKTYTDEMDCPDTPISSDDMKKLKGYEKFVSYSGNYPYSWVTSFSRLLDRKQAVMVFSNYNKTGYETDCIAQEIRNVIFYNKAHRSYHCEDVLNGAKQKQLFEWY</sequence>
<comment type="subcellular location">
    <subcellularLocation>
        <location evidence="1">Membrane</location>
    </subcellularLocation>
</comment>
<reference evidence="7" key="2">
    <citation type="submission" date="2019-06" db="EMBL/GenBank/DDBJ databases">
        <title>Co-occurence of chitin degradation, pigmentation and bioactivity in marine Pseudoalteromonas.</title>
        <authorList>
            <person name="Sonnenschein E.C."/>
            <person name="Bech P.K."/>
        </authorList>
    </citation>
    <scope>NUCLEOTIDE SEQUENCE [LARGE SCALE GENOMIC DNA]</scope>
    <source>
        <strain evidence="7">S2599</strain>
    </source>
</reference>
<dbReference type="RefSeq" id="WP_138545705.1">
    <property type="nucleotide sequence ID" value="NZ_PNCJ01000023.1"/>
</dbReference>
<keyword evidence="4" id="KW-0732">Signal</keyword>
<dbReference type="InterPro" id="IPR050491">
    <property type="entry name" value="AmpC-like"/>
</dbReference>
<organism evidence="6 7">
    <name type="scientific">Pseudoalteromonas rubra</name>
    <dbReference type="NCBI Taxonomy" id="43658"/>
    <lineage>
        <taxon>Bacteria</taxon>
        <taxon>Pseudomonadati</taxon>
        <taxon>Pseudomonadota</taxon>
        <taxon>Gammaproteobacteria</taxon>
        <taxon>Alteromonadales</taxon>
        <taxon>Pseudoalteromonadaceae</taxon>
        <taxon>Pseudoalteromonas</taxon>
    </lineage>
</organism>
<dbReference type="AlphaFoldDB" id="A0A5S3WY61"/>
<dbReference type="GO" id="GO:0016020">
    <property type="term" value="C:membrane"/>
    <property type="evidence" value="ECO:0007669"/>
    <property type="project" value="UniProtKB-SubCell"/>
</dbReference>
<dbReference type="InterPro" id="IPR001466">
    <property type="entry name" value="Beta-lactam-related"/>
</dbReference>
<evidence type="ECO:0000259" key="5">
    <source>
        <dbReference type="Pfam" id="PF00144"/>
    </source>
</evidence>
<dbReference type="Pfam" id="PF00144">
    <property type="entry name" value="Beta-lactamase"/>
    <property type="match status" value="1"/>
</dbReference>
<dbReference type="GO" id="GO:0016787">
    <property type="term" value="F:hydrolase activity"/>
    <property type="evidence" value="ECO:0007669"/>
    <property type="project" value="UniProtKB-KW"/>
</dbReference>
<evidence type="ECO:0000256" key="2">
    <source>
        <dbReference type="ARBA" id="ARBA00023136"/>
    </source>
</evidence>
<reference evidence="6 7" key="1">
    <citation type="submission" date="2018-01" db="EMBL/GenBank/DDBJ databases">
        <authorList>
            <person name="Paulsen S."/>
            <person name="Gram L.K."/>
        </authorList>
    </citation>
    <scope>NUCLEOTIDE SEQUENCE [LARGE SCALE GENOMIC DNA]</scope>
    <source>
        <strain evidence="6 7">S2599</strain>
    </source>
</reference>
<feature type="region of interest" description="Disordered" evidence="3">
    <location>
        <begin position="360"/>
        <end position="391"/>
    </location>
</feature>
<comment type="caution">
    <text evidence="6">The sequence shown here is derived from an EMBL/GenBank/DDBJ whole genome shotgun (WGS) entry which is preliminary data.</text>
</comment>
<keyword evidence="2" id="KW-0472">Membrane</keyword>
<evidence type="ECO:0000256" key="3">
    <source>
        <dbReference type="SAM" id="MobiDB-lite"/>
    </source>
</evidence>
<dbReference type="OrthoDB" id="9799367at2"/>
<dbReference type="Proteomes" id="UP000306719">
    <property type="component" value="Unassembled WGS sequence"/>
</dbReference>
<feature type="chain" id="PRO_5024446236" evidence="4">
    <location>
        <begin position="31"/>
        <end position="511"/>
    </location>
</feature>
<accession>A0A5S3WY61</accession>
<feature type="signal peptide" evidence="4">
    <location>
        <begin position="1"/>
        <end position="30"/>
    </location>
</feature>
<evidence type="ECO:0000313" key="6">
    <source>
        <dbReference type="EMBL" id="TMP35476.1"/>
    </source>
</evidence>
<dbReference type="PANTHER" id="PTHR46825:SF11">
    <property type="entry name" value="PENICILLIN-BINDING PROTEIN 4"/>
    <property type="match status" value="1"/>
</dbReference>
<gene>
    <name evidence="6" type="ORF">CWB98_15780</name>
</gene>
<keyword evidence="6" id="KW-0378">Hydrolase</keyword>
<dbReference type="EMBL" id="PNCJ01000023">
    <property type="protein sequence ID" value="TMP35476.1"/>
    <property type="molecule type" value="Genomic_DNA"/>
</dbReference>
<dbReference type="SUPFAM" id="SSF56601">
    <property type="entry name" value="beta-lactamase/transpeptidase-like"/>
    <property type="match status" value="1"/>
</dbReference>
<proteinExistence type="predicted"/>
<evidence type="ECO:0000256" key="4">
    <source>
        <dbReference type="SAM" id="SignalP"/>
    </source>
</evidence>
<feature type="compositionally biased region" description="Basic and acidic residues" evidence="3">
    <location>
        <begin position="364"/>
        <end position="374"/>
    </location>
</feature>
<evidence type="ECO:0000313" key="7">
    <source>
        <dbReference type="Proteomes" id="UP000306719"/>
    </source>
</evidence>
<name>A0A5S3WY61_9GAMM</name>
<dbReference type="InterPro" id="IPR012338">
    <property type="entry name" value="Beta-lactam/transpept-like"/>
</dbReference>